<sequence length="279" mass="30565">MKPRKTWLITGASQGLGLILVKKLLDAGHNVAATTRSKATLENEIGMASKQFLPLTVDLVDEASVSKAVDETIAYFDGLDVVINNAGFGQIGTLEELSDEEARRSFDVNVFGMLNIIRSVMPYFRVNRKGHIMNISSMAGIQGEIPGWGVYCASKFAVAGLTEALAAEVSEFGVNVTLVYPGHMRTNFLSQNSIMSPKHPIQEYASVRQGESMAKKEMNGQQIGDPEKAAALLIRMSELKEPPLHLFMGEDVYQAANKKIETLSTHLLEWKDESLSIGF</sequence>
<dbReference type="PANTHER" id="PTHR43976">
    <property type="entry name" value="SHORT CHAIN DEHYDROGENASE"/>
    <property type="match status" value="1"/>
</dbReference>
<organism evidence="4 5">
    <name type="scientific">Shewanella avicenniae</name>
    <dbReference type="NCBI Taxonomy" id="2814294"/>
    <lineage>
        <taxon>Bacteria</taxon>
        <taxon>Pseudomonadati</taxon>
        <taxon>Pseudomonadota</taxon>
        <taxon>Gammaproteobacteria</taxon>
        <taxon>Alteromonadales</taxon>
        <taxon>Shewanellaceae</taxon>
        <taxon>Shewanella</taxon>
    </lineage>
</organism>
<proteinExistence type="inferred from homology"/>
<dbReference type="PANTHER" id="PTHR43976:SF16">
    <property type="entry name" value="SHORT-CHAIN DEHYDROGENASE_REDUCTASE FAMILY PROTEIN"/>
    <property type="match status" value="1"/>
</dbReference>
<dbReference type="InterPro" id="IPR036291">
    <property type="entry name" value="NAD(P)-bd_dom_sf"/>
</dbReference>
<evidence type="ECO:0000256" key="1">
    <source>
        <dbReference type="ARBA" id="ARBA00006484"/>
    </source>
</evidence>
<keyword evidence="5" id="KW-1185">Reference proteome</keyword>
<gene>
    <name evidence="4" type="ORF">JYB87_09945</name>
</gene>
<dbReference type="RefSeq" id="WP_207353354.1">
    <property type="nucleotide sequence ID" value="NZ_CP071503.1"/>
</dbReference>
<dbReference type="SUPFAM" id="SSF51735">
    <property type="entry name" value="NAD(P)-binding Rossmann-fold domains"/>
    <property type="match status" value="1"/>
</dbReference>
<dbReference type="PRINTS" id="PR00081">
    <property type="entry name" value="GDHRDH"/>
</dbReference>
<dbReference type="CDD" id="cd05374">
    <property type="entry name" value="17beta-HSD-like_SDR_c"/>
    <property type="match status" value="1"/>
</dbReference>
<accession>A0ABX7QL46</accession>
<comment type="similarity">
    <text evidence="1 3">Belongs to the short-chain dehydrogenases/reductases (SDR) family.</text>
</comment>
<reference evidence="4 5" key="1">
    <citation type="submission" date="2021-03" db="EMBL/GenBank/DDBJ databases">
        <title>Novel species identification of genus Shewanella.</title>
        <authorList>
            <person name="Liu G."/>
            <person name="Zhang Q."/>
        </authorList>
    </citation>
    <scope>NUCLEOTIDE SEQUENCE [LARGE SCALE GENOMIC DNA]</scope>
    <source>
        <strain evidence="4 5">FJAT-51800</strain>
    </source>
</reference>
<evidence type="ECO:0000256" key="3">
    <source>
        <dbReference type="RuleBase" id="RU000363"/>
    </source>
</evidence>
<dbReference type="Proteomes" id="UP000662770">
    <property type="component" value="Chromosome"/>
</dbReference>
<dbReference type="InterPro" id="IPR002347">
    <property type="entry name" value="SDR_fam"/>
</dbReference>
<dbReference type="EMBL" id="CP071503">
    <property type="protein sequence ID" value="QSX32109.1"/>
    <property type="molecule type" value="Genomic_DNA"/>
</dbReference>
<dbReference type="PRINTS" id="PR00080">
    <property type="entry name" value="SDRFAMILY"/>
</dbReference>
<keyword evidence="2" id="KW-0560">Oxidoreductase</keyword>
<dbReference type="Gene3D" id="3.40.50.720">
    <property type="entry name" value="NAD(P)-binding Rossmann-like Domain"/>
    <property type="match status" value="1"/>
</dbReference>
<evidence type="ECO:0000256" key="2">
    <source>
        <dbReference type="ARBA" id="ARBA00023002"/>
    </source>
</evidence>
<dbReference type="Pfam" id="PF00106">
    <property type="entry name" value="adh_short"/>
    <property type="match status" value="1"/>
</dbReference>
<name>A0ABX7QL46_9GAMM</name>
<dbReference type="InterPro" id="IPR051911">
    <property type="entry name" value="SDR_oxidoreductase"/>
</dbReference>
<protein>
    <submittedName>
        <fullName evidence="4">SDR family oxidoreductase</fullName>
    </submittedName>
</protein>
<evidence type="ECO:0000313" key="5">
    <source>
        <dbReference type="Proteomes" id="UP000662770"/>
    </source>
</evidence>
<evidence type="ECO:0000313" key="4">
    <source>
        <dbReference type="EMBL" id="QSX32109.1"/>
    </source>
</evidence>